<dbReference type="InterPro" id="IPR006641">
    <property type="entry name" value="YqgF/RNaseH-like_dom"/>
</dbReference>
<dbReference type="GO" id="GO:0003735">
    <property type="term" value="F:structural constituent of ribosome"/>
    <property type="evidence" value="ECO:0007669"/>
    <property type="project" value="TreeGrafter"/>
</dbReference>
<dbReference type="Pfam" id="PF00575">
    <property type="entry name" value="S1"/>
    <property type="match status" value="1"/>
</dbReference>
<feature type="domain" description="S1 motif" evidence="1">
    <location>
        <begin position="650"/>
        <end position="719"/>
    </location>
</feature>
<sequence length="725" mass="81263">MEQKLVKQVVAELDQIKVGQAQRTLQLLEDGNTVPFIARYRKEQTGDLDEVQIRGLADRYQRAEKLANRKAEVTKQLTEQRHLTPQLERQLTAATTMQQVEDLYLPYKTKRQTKAELAKQRGLQPLANQLLQFSAQPVEQLAQPFVNPDQELPDGASAISGAQEIISQAVAETARFRDWIRNYTWEHGQLVTAVKSHGKEQDERQVYANYYDFTERLTHIPAYRVLAINRGEQEQVLRVKIDVDEDVILNYLQFHVIGKHTGPSVTVVQQALTEAFRRFLRPAIDRELRNQLTEAAATHAISVFGTNLYHLLMQPPLKGKVVLGFDPAYRTGCKLAVVDERGKFLAKKIIHATPPASEKQIKQAMKELQQLITQYHVDVVAIGNGTASRESERFVAQALQSLNRPVHYVIVNESGASVYSASSLARAEFPQLQVEERSAISIARRLQDPLAELIKIDPKAVGVGQYQHDVSEKELDLQLDRVVETAVNQVGVNLNTASPQLLAHISGLTPVVAGNVVDYREANGGFTNRNQLKQVRRLGPKAFEQSVGFLRIIGGSNPFDNTDIHPESYSAAQQILDELQINREYLTDKDSQTKLQHANVAQLVAQLNLPSLLVTDLLQGLTHPGRDLRDQMPAPLLKDDVLTMSDLREGMQLQGTVRNVTDFGAFVDIGVKQDGLVHISRMKKAFVKDPATVVAIGDVVTVWVIGVDEQRQRIQLSMIDPHKEK</sequence>
<dbReference type="InterPro" id="IPR012340">
    <property type="entry name" value="NA-bd_OB-fold"/>
</dbReference>
<dbReference type="CDD" id="cd05685">
    <property type="entry name" value="S1_Tex"/>
    <property type="match status" value="1"/>
</dbReference>
<dbReference type="PANTHER" id="PTHR10724:SF10">
    <property type="entry name" value="S1 RNA-BINDING DOMAIN-CONTAINING PROTEIN 1"/>
    <property type="match status" value="1"/>
</dbReference>
<evidence type="ECO:0000259" key="1">
    <source>
        <dbReference type="PROSITE" id="PS50126"/>
    </source>
</evidence>
<dbReference type="Gene3D" id="1.10.10.650">
    <property type="entry name" value="RuvA domain 2-like"/>
    <property type="match status" value="1"/>
</dbReference>
<dbReference type="SUPFAM" id="SSF53098">
    <property type="entry name" value="Ribonuclease H-like"/>
    <property type="match status" value="1"/>
</dbReference>
<dbReference type="GO" id="GO:0006412">
    <property type="term" value="P:translation"/>
    <property type="evidence" value="ECO:0007669"/>
    <property type="project" value="TreeGrafter"/>
</dbReference>
<dbReference type="SUPFAM" id="SSF47781">
    <property type="entry name" value="RuvA domain 2-like"/>
    <property type="match status" value="2"/>
</dbReference>
<dbReference type="GO" id="GO:0005737">
    <property type="term" value="C:cytoplasm"/>
    <property type="evidence" value="ECO:0007669"/>
    <property type="project" value="UniProtKB-ARBA"/>
</dbReference>
<evidence type="ECO:0000313" key="3">
    <source>
        <dbReference type="Proteomes" id="UP001055911"/>
    </source>
</evidence>
<dbReference type="Gene3D" id="2.40.50.140">
    <property type="entry name" value="Nucleic acid-binding proteins"/>
    <property type="match status" value="1"/>
</dbReference>
<dbReference type="InterPro" id="IPR055179">
    <property type="entry name" value="Tex-like_central_region"/>
</dbReference>
<dbReference type="GO" id="GO:0003729">
    <property type="term" value="F:mRNA binding"/>
    <property type="evidence" value="ECO:0007669"/>
    <property type="project" value="TreeGrafter"/>
</dbReference>
<dbReference type="InterPro" id="IPR032639">
    <property type="entry name" value="Tex_YqgF"/>
</dbReference>
<dbReference type="Pfam" id="PF22706">
    <property type="entry name" value="Tex_central_region"/>
    <property type="match status" value="1"/>
</dbReference>
<reference evidence="2" key="1">
    <citation type="submission" date="2022-05" db="EMBL/GenBank/DDBJ databases">
        <authorList>
            <person name="Oliphant S.A."/>
            <person name="Watson-Haigh N.S."/>
            <person name="Sumby K.M."/>
            <person name="Gardner J.M."/>
            <person name="Jiranek V."/>
        </authorList>
    </citation>
    <scope>NUCLEOTIDE SEQUENCE</scope>
    <source>
        <strain evidence="2">KI4_B1</strain>
    </source>
</reference>
<dbReference type="Pfam" id="PF09371">
    <property type="entry name" value="Tex_N"/>
    <property type="match status" value="1"/>
</dbReference>
<dbReference type="Pfam" id="PF12836">
    <property type="entry name" value="HHH_3"/>
    <property type="match status" value="1"/>
</dbReference>
<dbReference type="FunFam" id="2.40.50.140:FF:000051">
    <property type="entry name" value="RNA-binding transcriptional accessory protein"/>
    <property type="match status" value="1"/>
</dbReference>
<dbReference type="InterPro" id="IPR041692">
    <property type="entry name" value="HHH_9"/>
</dbReference>
<dbReference type="PROSITE" id="PS50126">
    <property type="entry name" value="S1"/>
    <property type="match status" value="1"/>
</dbReference>
<evidence type="ECO:0000313" key="2">
    <source>
        <dbReference type="EMBL" id="USS88745.1"/>
    </source>
</evidence>
<dbReference type="FunFam" id="1.10.150.310:FF:000002">
    <property type="entry name" value="Putative transcription modulator/accessory protein"/>
    <property type="match status" value="1"/>
</dbReference>
<dbReference type="SMART" id="SM00732">
    <property type="entry name" value="YqgFc"/>
    <property type="match status" value="1"/>
</dbReference>
<dbReference type="Gene3D" id="1.10.150.310">
    <property type="entry name" value="Tex RuvX-like domain-like"/>
    <property type="match status" value="1"/>
</dbReference>
<dbReference type="SMART" id="SM00316">
    <property type="entry name" value="S1"/>
    <property type="match status" value="1"/>
</dbReference>
<dbReference type="InterPro" id="IPR037027">
    <property type="entry name" value="YqgF/RNaseH-like_dom_sf"/>
</dbReference>
<proteinExistence type="predicted"/>
<organism evidence="2 3">
    <name type="scientific">Fructilactobacillus cliffordii</name>
    <dbReference type="NCBI Taxonomy" id="2940299"/>
    <lineage>
        <taxon>Bacteria</taxon>
        <taxon>Bacillati</taxon>
        <taxon>Bacillota</taxon>
        <taxon>Bacilli</taxon>
        <taxon>Lactobacillales</taxon>
        <taxon>Lactobacillaceae</taxon>
        <taxon>Fructilactobacillus</taxon>
    </lineage>
</organism>
<dbReference type="InterPro" id="IPR012337">
    <property type="entry name" value="RNaseH-like_sf"/>
</dbReference>
<dbReference type="InterPro" id="IPR018974">
    <property type="entry name" value="Tex-like_N"/>
</dbReference>
<dbReference type="SUPFAM" id="SSF50249">
    <property type="entry name" value="Nucleic acid-binding proteins"/>
    <property type="match status" value="1"/>
</dbReference>
<dbReference type="InterPro" id="IPR003029">
    <property type="entry name" value="S1_domain"/>
</dbReference>
<gene>
    <name evidence="2" type="ORF">M3M40_04395</name>
</gene>
<dbReference type="AlphaFoldDB" id="A0A9Q9E1H8"/>
<dbReference type="Gene3D" id="3.30.420.140">
    <property type="entry name" value="YqgF/RNase H-like domain"/>
    <property type="match status" value="1"/>
</dbReference>
<dbReference type="InterPro" id="IPR050437">
    <property type="entry name" value="Ribos_protein_bS1-like"/>
</dbReference>
<dbReference type="InterPro" id="IPR044146">
    <property type="entry name" value="S1_Tex"/>
</dbReference>
<keyword evidence="3" id="KW-1185">Reference proteome</keyword>
<dbReference type="SUPFAM" id="SSF158832">
    <property type="entry name" value="Tex N-terminal region-like"/>
    <property type="match status" value="1"/>
</dbReference>
<accession>A0A9Q9E1H8</accession>
<dbReference type="Pfam" id="PF16921">
    <property type="entry name" value="Tex_YqgF"/>
    <property type="match status" value="1"/>
</dbReference>
<dbReference type="PANTHER" id="PTHR10724">
    <property type="entry name" value="30S RIBOSOMAL PROTEIN S1"/>
    <property type="match status" value="1"/>
</dbReference>
<dbReference type="Pfam" id="PF17674">
    <property type="entry name" value="HHH_9"/>
    <property type="match status" value="1"/>
</dbReference>
<dbReference type="InterPro" id="IPR023323">
    <property type="entry name" value="Tex-like_dom_sf"/>
</dbReference>
<dbReference type="FunFam" id="3.30.420.140:FF:000001">
    <property type="entry name" value="RNA-binding transcriptional accessory protein"/>
    <property type="match status" value="1"/>
</dbReference>
<name>A0A9Q9E1H8_9LACO</name>
<dbReference type="GO" id="GO:0006139">
    <property type="term" value="P:nucleobase-containing compound metabolic process"/>
    <property type="evidence" value="ECO:0007669"/>
    <property type="project" value="InterPro"/>
</dbReference>
<dbReference type="RefSeq" id="WP_252766262.1">
    <property type="nucleotide sequence ID" value="NZ_CP097119.1"/>
</dbReference>
<dbReference type="InterPro" id="IPR010994">
    <property type="entry name" value="RuvA_2-like"/>
</dbReference>
<dbReference type="InterPro" id="IPR023319">
    <property type="entry name" value="Tex-like_HTH_dom_sf"/>
</dbReference>
<dbReference type="EMBL" id="CP097119">
    <property type="protein sequence ID" value="USS88745.1"/>
    <property type="molecule type" value="Genomic_DNA"/>
</dbReference>
<dbReference type="Gene3D" id="1.10.3500.10">
    <property type="entry name" value="Tex N-terminal region-like"/>
    <property type="match status" value="1"/>
</dbReference>
<dbReference type="FunFam" id="1.10.10.650:FF:000001">
    <property type="entry name" value="S1 RNA-binding domain 1"/>
    <property type="match status" value="1"/>
</dbReference>
<dbReference type="Proteomes" id="UP001055911">
    <property type="component" value="Chromosome"/>
</dbReference>
<protein>
    <submittedName>
        <fullName evidence="2">RNA-binding transcriptional accessory protein</fullName>
    </submittedName>
</protein>